<dbReference type="SUPFAM" id="SSF48208">
    <property type="entry name" value="Six-hairpin glycosidases"/>
    <property type="match status" value="1"/>
</dbReference>
<organism evidence="5 6">
    <name type="scientific">Asanoa ferruginea</name>
    <dbReference type="NCBI Taxonomy" id="53367"/>
    <lineage>
        <taxon>Bacteria</taxon>
        <taxon>Bacillati</taxon>
        <taxon>Actinomycetota</taxon>
        <taxon>Actinomycetes</taxon>
        <taxon>Micromonosporales</taxon>
        <taxon>Micromonosporaceae</taxon>
        <taxon>Asanoa</taxon>
    </lineage>
</organism>
<dbReference type="InterPro" id="IPR004888">
    <property type="entry name" value="Glycoside_hydrolase_63"/>
</dbReference>
<keyword evidence="3" id="KW-0326">Glycosidase</keyword>
<evidence type="ECO:0000259" key="4">
    <source>
        <dbReference type="Pfam" id="PF22422"/>
    </source>
</evidence>
<dbReference type="Pfam" id="PF22422">
    <property type="entry name" value="MGH1-like_GH"/>
    <property type="match status" value="1"/>
</dbReference>
<dbReference type="InterPro" id="IPR008928">
    <property type="entry name" value="6-hairpin_glycosidase_sf"/>
</dbReference>
<proteinExistence type="inferred from homology"/>
<dbReference type="GO" id="GO:0009311">
    <property type="term" value="P:oligosaccharide metabolic process"/>
    <property type="evidence" value="ECO:0007669"/>
    <property type="project" value="InterPro"/>
</dbReference>
<dbReference type="EMBL" id="QUMQ01000001">
    <property type="protein sequence ID" value="REG01699.1"/>
    <property type="molecule type" value="Genomic_DNA"/>
</dbReference>
<dbReference type="AlphaFoldDB" id="A0A3D9ZWX8"/>
<dbReference type="PANTHER" id="PTHR10412:SF11">
    <property type="entry name" value="MANNOSYL-OLIGOSACCHARIDE GLUCOSIDASE"/>
    <property type="match status" value="1"/>
</dbReference>
<comment type="similarity">
    <text evidence="1">Belongs to the glycosyl hydrolase 63 family.</text>
</comment>
<protein>
    <submittedName>
        <fullName evidence="5">Trehalase</fullName>
    </submittedName>
</protein>
<dbReference type="RefSeq" id="WP_239097483.1">
    <property type="nucleotide sequence ID" value="NZ_BONB01000055.1"/>
</dbReference>
<dbReference type="GO" id="GO:0006487">
    <property type="term" value="P:protein N-linked glycosylation"/>
    <property type="evidence" value="ECO:0007669"/>
    <property type="project" value="TreeGrafter"/>
</dbReference>
<comment type="caution">
    <text evidence="5">The sequence shown here is derived from an EMBL/GenBank/DDBJ whole genome shotgun (WGS) entry which is preliminary data.</text>
</comment>
<sequence>MTTVIAPSVASVVAPPVFAPSVIAPSASLDRAARRVLAANWRRGATVPAGGLYPHQWSWDSAFIALGLRHFSPVRAQRELESLFGAQWTDGRVPHIVFDPLVPADAYFPGPSFWRSSDLTGTPGVPTSGIVQPPVHALAAWETFKAAPAVARSRRFLPRLYPRLVAWHDWLLTARDLRGRGLVSVVHPWESGMDNSPAWDEPLSRVVPLPPSALARRDLAHAAATERPTDTDYGRYIRIARDYRDSRYVSTPGFAVEDPLCNALLAAGEHALASIAAELGLDPARHISRAQQVADALMAELWDGTAGTFFAYDVVGSASLRSYSIAGLLPLIVPDLPVATDLVKTALGDRFRLADACPVPSYDLTAADHEPGRYWRGPGWINTSWLFWYGLRLHGETGLADDLRDRLLARVRAAGFREYVDPLTGAGYGTDDFSWTAALTLDLIRTGPRR</sequence>
<evidence type="ECO:0000313" key="5">
    <source>
        <dbReference type="EMBL" id="REG01699.1"/>
    </source>
</evidence>
<dbReference type="Proteomes" id="UP000256913">
    <property type="component" value="Unassembled WGS sequence"/>
</dbReference>
<dbReference type="InterPro" id="IPR012341">
    <property type="entry name" value="6hp_glycosidase-like_sf"/>
</dbReference>
<reference evidence="5 6" key="1">
    <citation type="submission" date="2018-08" db="EMBL/GenBank/DDBJ databases">
        <title>Sequencing the genomes of 1000 actinobacteria strains.</title>
        <authorList>
            <person name="Klenk H.-P."/>
        </authorList>
    </citation>
    <scope>NUCLEOTIDE SEQUENCE [LARGE SCALE GENOMIC DNA]</scope>
    <source>
        <strain evidence="5 6">DSM 44099</strain>
    </source>
</reference>
<evidence type="ECO:0000256" key="3">
    <source>
        <dbReference type="ARBA" id="ARBA00023295"/>
    </source>
</evidence>
<gene>
    <name evidence="5" type="ORF">DFJ67_7786</name>
</gene>
<evidence type="ECO:0000256" key="2">
    <source>
        <dbReference type="ARBA" id="ARBA00022801"/>
    </source>
</evidence>
<dbReference type="GO" id="GO:0004573">
    <property type="term" value="F:Glc3Man9GlcNAc2 oligosaccharide glucosidase activity"/>
    <property type="evidence" value="ECO:0007669"/>
    <property type="project" value="InterPro"/>
</dbReference>
<accession>A0A3D9ZWX8</accession>
<dbReference type="Gene3D" id="1.50.10.10">
    <property type="match status" value="1"/>
</dbReference>
<keyword evidence="6" id="KW-1185">Reference proteome</keyword>
<feature type="domain" description="Mannosylglycerate hydrolase MGH1-like glycoside hydrolase" evidence="4">
    <location>
        <begin position="53"/>
        <end position="436"/>
    </location>
</feature>
<keyword evidence="2" id="KW-0378">Hydrolase</keyword>
<evidence type="ECO:0000256" key="1">
    <source>
        <dbReference type="ARBA" id="ARBA00010833"/>
    </source>
</evidence>
<dbReference type="PANTHER" id="PTHR10412">
    <property type="entry name" value="MANNOSYL-OLIGOSACCHARIDE GLUCOSIDASE"/>
    <property type="match status" value="1"/>
</dbReference>
<dbReference type="InterPro" id="IPR054491">
    <property type="entry name" value="MGH1-like_GH"/>
</dbReference>
<name>A0A3D9ZWX8_9ACTN</name>
<evidence type="ECO:0000313" key="6">
    <source>
        <dbReference type="Proteomes" id="UP000256913"/>
    </source>
</evidence>